<evidence type="ECO:0000313" key="2">
    <source>
        <dbReference type="Proteomes" id="UP000805193"/>
    </source>
</evidence>
<keyword evidence="2" id="KW-1185">Reference proteome</keyword>
<protein>
    <submittedName>
        <fullName evidence="1">Uncharacterized protein</fullName>
    </submittedName>
</protein>
<evidence type="ECO:0000313" key="1">
    <source>
        <dbReference type="EMBL" id="KAG0419007.1"/>
    </source>
</evidence>
<accession>A0AC60PH98</accession>
<name>A0AC60PH98_IXOPE</name>
<gene>
    <name evidence="1" type="ORF">HPB47_004425</name>
</gene>
<sequence>MSTEAATAVSAAPALHSDSGDDLMSDFVVLSKSPQEESLLVVENPALAQLQLSLPSGDISLDEAEQCVRDLLRENRELKGKSNSTHIASGHPMVPVCSLVREQYGERRKVSSKSGHTRPALSPLPFRLLAAVPLLTVLWT</sequence>
<dbReference type="Proteomes" id="UP000805193">
    <property type="component" value="Unassembled WGS sequence"/>
</dbReference>
<proteinExistence type="predicted"/>
<comment type="caution">
    <text evidence="1">The sequence shown here is derived from an EMBL/GenBank/DDBJ whole genome shotgun (WGS) entry which is preliminary data.</text>
</comment>
<organism evidence="1 2">
    <name type="scientific">Ixodes persulcatus</name>
    <name type="common">Taiga tick</name>
    <dbReference type="NCBI Taxonomy" id="34615"/>
    <lineage>
        <taxon>Eukaryota</taxon>
        <taxon>Metazoa</taxon>
        <taxon>Ecdysozoa</taxon>
        <taxon>Arthropoda</taxon>
        <taxon>Chelicerata</taxon>
        <taxon>Arachnida</taxon>
        <taxon>Acari</taxon>
        <taxon>Parasitiformes</taxon>
        <taxon>Ixodida</taxon>
        <taxon>Ixodoidea</taxon>
        <taxon>Ixodidae</taxon>
        <taxon>Ixodinae</taxon>
        <taxon>Ixodes</taxon>
    </lineage>
</organism>
<reference evidence="1 2" key="1">
    <citation type="journal article" date="2020" name="Cell">
        <title>Large-Scale Comparative Analyses of Tick Genomes Elucidate Their Genetic Diversity and Vector Capacities.</title>
        <authorList>
            <consortium name="Tick Genome and Microbiome Consortium (TIGMIC)"/>
            <person name="Jia N."/>
            <person name="Wang J."/>
            <person name="Shi W."/>
            <person name="Du L."/>
            <person name="Sun Y."/>
            <person name="Zhan W."/>
            <person name="Jiang J.F."/>
            <person name="Wang Q."/>
            <person name="Zhang B."/>
            <person name="Ji P."/>
            <person name="Bell-Sakyi L."/>
            <person name="Cui X.M."/>
            <person name="Yuan T.T."/>
            <person name="Jiang B.G."/>
            <person name="Yang W.F."/>
            <person name="Lam T.T."/>
            <person name="Chang Q.C."/>
            <person name="Ding S.J."/>
            <person name="Wang X.J."/>
            <person name="Zhu J.G."/>
            <person name="Ruan X.D."/>
            <person name="Zhao L."/>
            <person name="Wei J.T."/>
            <person name="Ye R.Z."/>
            <person name="Que T.C."/>
            <person name="Du C.H."/>
            <person name="Zhou Y.H."/>
            <person name="Cheng J.X."/>
            <person name="Dai P.F."/>
            <person name="Guo W.B."/>
            <person name="Han X.H."/>
            <person name="Huang E.J."/>
            <person name="Li L.F."/>
            <person name="Wei W."/>
            <person name="Gao Y.C."/>
            <person name="Liu J.Z."/>
            <person name="Shao H.Z."/>
            <person name="Wang X."/>
            <person name="Wang C.C."/>
            <person name="Yang T.C."/>
            <person name="Huo Q.B."/>
            <person name="Li W."/>
            <person name="Chen H.Y."/>
            <person name="Chen S.E."/>
            <person name="Zhou L.G."/>
            <person name="Ni X.B."/>
            <person name="Tian J.H."/>
            <person name="Sheng Y."/>
            <person name="Liu T."/>
            <person name="Pan Y.S."/>
            <person name="Xia L.Y."/>
            <person name="Li J."/>
            <person name="Zhao F."/>
            <person name="Cao W.C."/>
        </authorList>
    </citation>
    <scope>NUCLEOTIDE SEQUENCE [LARGE SCALE GENOMIC DNA]</scope>
    <source>
        <strain evidence="1">Iper-2018</strain>
    </source>
</reference>
<dbReference type="EMBL" id="JABSTQ010010675">
    <property type="protein sequence ID" value="KAG0419007.1"/>
    <property type="molecule type" value="Genomic_DNA"/>
</dbReference>